<evidence type="ECO:0000256" key="6">
    <source>
        <dbReference type="ARBA" id="ARBA00022989"/>
    </source>
</evidence>
<evidence type="ECO:0000313" key="11">
    <source>
        <dbReference type="WBParaSite" id="nRc.2.0.1.t13999-RA"/>
    </source>
</evidence>
<dbReference type="GO" id="GO:0015175">
    <property type="term" value="F:neutral L-amino acid transmembrane transporter activity"/>
    <property type="evidence" value="ECO:0007669"/>
    <property type="project" value="TreeGrafter"/>
</dbReference>
<keyword evidence="3 9" id="KW-0813">Transport</keyword>
<keyword evidence="6 9" id="KW-1133">Transmembrane helix</keyword>
<proteinExistence type="inferred from homology"/>
<evidence type="ECO:0000256" key="8">
    <source>
        <dbReference type="ARBA" id="ARBA00023180"/>
    </source>
</evidence>
<dbReference type="SUPFAM" id="SSF118215">
    <property type="entry name" value="Proton glutamate symport protein"/>
    <property type="match status" value="1"/>
</dbReference>
<dbReference type="Proteomes" id="UP000887565">
    <property type="component" value="Unplaced"/>
</dbReference>
<feature type="transmembrane region" description="Helical" evidence="9">
    <location>
        <begin position="72"/>
        <end position="91"/>
    </location>
</feature>
<dbReference type="InterPro" id="IPR018107">
    <property type="entry name" value="Na-dicarboxylate_symporter_CS"/>
</dbReference>
<dbReference type="InterPro" id="IPR001991">
    <property type="entry name" value="Na-dicarboxylate_symporter"/>
</dbReference>
<keyword evidence="10" id="KW-1185">Reference proteome</keyword>
<dbReference type="Pfam" id="PF00375">
    <property type="entry name" value="SDF"/>
    <property type="match status" value="1"/>
</dbReference>
<dbReference type="PANTHER" id="PTHR11958">
    <property type="entry name" value="SODIUM/DICARBOXYLATE SYMPORTER-RELATED"/>
    <property type="match status" value="1"/>
</dbReference>
<dbReference type="WBParaSite" id="nRc.2.0.1.t13999-RA">
    <property type="protein sequence ID" value="nRc.2.0.1.t13999-RA"/>
    <property type="gene ID" value="nRc.2.0.1.g13999"/>
</dbReference>
<comment type="caution">
    <text evidence="9">Lacks conserved residue(s) required for the propagation of feature annotation.</text>
</comment>
<accession>A0A915IJG5</accession>
<dbReference type="PROSITE" id="PS00713">
    <property type="entry name" value="NA_DICARBOXYL_SYMP_1"/>
    <property type="match status" value="1"/>
</dbReference>
<evidence type="ECO:0000313" key="10">
    <source>
        <dbReference type="Proteomes" id="UP000887565"/>
    </source>
</evidence>
<evidence type="ECO:0000256" key="1">
    <source>
        <dbReference type="ARBA" id="ARBA00004141"/>
    </source>
</evidence>
<sequence length="223" mass="25065">MEHKQILPPNLATSQRMQIFQDLEDRTNDDHKKDFLTPLTKAAAARNHLIAVKNRRMAPCWRRLKSLKKETWLLIITVVAIFIGVALGLSLRAATAASGVTKDDEGIEKNVTVRTTWTKRQLTYLKFPGELFLRMLQMLILPLIVSSIVSSLAQMNMTTAGRLGLFTMAYYFATTAIAVVEGIILVNVIKPGRWSEGYKPKDLEQDSTPCMSTAMDTILDLIR</sequence>
<comment type="similarity">
    <text evidence="2 9">Belongs to the dicarboxylate/amino acid:cation symporter (DAACS) (TC 2.A.23) family.</text>
</comment>
<evidence type="ECO:0000256" key="2">
    <source>
        <dbReference type="ARBA" id="ARBA00006148"/>
    </source>
</evidence>
<keyword evidence="8" id="KW-0325">Glycoprotein</keyword>
<reference evidence="11" key="1">
    <citation type="submission" date="2022-11" db="UniProtKB">
        <authorList>
            <consortium name="WormBaseParasite"/>
        </authorList>
    </citation>
    <scope>IDENTIFICATION</scope>
</reference>
<name>A0A915IJG5_ROMCU</name>
<dbReference type="AlphaFoldDB" id="A0A915IJG5"/>
<dbReference type="PRINTS" id="PR00173">
    <property type="entry name" value="EDTRNSPORT"/>
</dbReference>
<comment type="subcellular location">
    <subcellularLocation>
        <location evidence="1 9">Membrane</location>
        <topology evidence="1 9">Multi-pass membrane protein</topology>
    </subcellularLocation>
</comment>
<keyword evidence="5 9" id="KW-0769">Symport</keyword>
<dbReference type="GO" id="GO:0005886">
    <property type="term" value="C:plasma membrane"/>
    <property type="evidence" value="ECO:0007669"/>
    <property type="project" value="TreeGrafter"/>
</dbReference>
<dbReference type="GO" id="GO:0005313">
    <property type="term" value="F:L-glutamate transmembrane transporter activity"/>
    <property type="evidence" value="ECO:0007669"/>
    <property type="project" value="TreeGrafter"/>
</dbReference>
<dbReference type="PANTHER" id="PTHR11958:SF105">
    <property type="entry name" value="SODIUM-DEPENDENT EXCITATORY AMINO ACID TRANSPORTER GLT-4-RELATED"/>
    <property type="match status" value="1"/>
</dbReference>
<evidence type="ECO:0000256" key="4">
    <source>
        <dbReference type="ARBA" id="ARBA00022692"/>
    </source>
</evidence>
<dbReference type="Gene3D" id="1.10.3860.10">
    <property type="entry name" value="Sodium:dicarboxylate symporter"/>
    <property type="match status" value="1"/>
</dbReference>
<dbReference type="InterPro" id="IPR036458">
    <property type="entry name" value="Na:dicarbo_symporter_sf"/>
</dbReference>
<dbReference type="InterPro" id="IPR050746">
    <property type="entry name" value="DAACS"/>
</dbReference>
<evidence type="ECO:0000256" key="9">
    <source>
        <dbReference type="RuleBase" id="RU361216"/>
    </source>
</evidence>
<keyword evidence="4 9" id="KW-0812">Transmembrane</keyword>
<protein>
    <recommendedName>
        <fullName evidence="9">Amino acid transporter</fullName>
    </recommendedName>
</protein>
<keyword evidence="7 9" id="KW-0472">Membrane</keyword>
<feature type="transmembrane region" description="Helical" evidence="9">
    <location>
        <begin position="131"/>
        <end position="153"/>
    </location>
</feature>
<organism evidence="10 11">
    <name type="scientific">Romanomermis culicivorax</name>
    <name type="common">Nematode worm</name>
    <dbReference type="NCBI Taxonomy" id="13658"/>
    <lineage>
        <taxon>Eukaryota</taxon>
        <taxon>Metazoa</taxon>
        <taxon>Ecdysozoa</taxon>
        <taxon>Nematoda</taxon>
        <taxon>Enoplea</taxon>
        <taxon>Dorylaimia</taxon>
        <taxon>Mermithida</taxon>
        <taxon>Mermithoidea</taxon>
        <taxon>Mermithidae</taxon>
        <taxon>Romanomermis</taxon>
    </lineage>
</organism>
<feature type="transmembrane region" description="Helical" evidence="9">
    <location>
        <begin position="165"/>
        <end position="189"/>
    </location>
</feature>
<evidence type="ECO:0000256" key="7">
    <source>
        <dbReference type="ARBA" id="ARBA00023136"/>
    </source>
</evidence>
<dbReference type="OMA" id="HWIRACH"/>
<evidence type="ECO:0000256" key="5">
    <source>
        <dbReference type="ARBA" id="ARBA00022847"/>
    </source>
</evidence>
<evidence type="ECO:0000256" key="3">
    <source>
        <dbReference type="ARBA" id="ARBA00022448"/>
    </source>
</evidence>
<dbReference type="GO" id="GO:0015501">
    <property type="term" value="F:glutamate:sodium symporter activity"/>
    <property type="evidence" value="ECO:0007669"/>
    <property type="project" value="TreeGrafter"/>
</dbReference>